<feature type="region of interest" description="Disordered" evidence="1">
    <location>
        <begin position="30"/>
        <end position="59"/>
    </location>
</feature>
<dbReference type="EMBL" id="GG738930">
    <property type="protein sequence ID" value="EFC36455.1"/>
    <property type="molecule type" value="Genomic_DNA"/>
</dbReference>
<evidence type="ECO:0000313" key="2">
    <source>
        <dbReference type="EMBL" id="EFC36455.1"/>
    </source>
</evidence>
<dbReference type="InParanoid" id="D2W3A6"/>
<proteinExistence type="predicted"/>
<dbReference type="Proteomes" id="UP000006671">
    <property type="component" value="Unassembled WGS sequence"/>
</dbReference>
<accession>D2W3A6</accession>
<dbReference type="KEGG" id="ngr:NAEGRDRAFT_75879"/>
<dbReference type="GeneID" id="8862700"/>
<dbReference type="RefSeq" id="XP_002669199.1">
    <property type="nucleotide sequence ID" value="XM_002669153.1"/>
</dbReference>
<dbReference type="VEuPathDB" id="AmoebaDB:NAEGRDRAFT_75879"/>
<organism evidence="3">
    <name type="scientific">Naegleria gruberi</name>
    <name type="common">Amoeba</name>
    <dbReference type="NCBI Taxonomy" id="5762"/>
    <lineage>
        <taxon>Eukaryota</taxon>
        <taxon>Discoba</taxon>
        <taxon>Heterolobosea</taxon>
        <taxon>Tetramitia</taxon>
        <taxon>Eutetramitia</taxon>
        <taxon>Vahlkampfiidae</taxon>
        <taxon>Naegleria</taxon>
    </lineage>
</organism>
<reference evidence="2 3" key="1">
    <citation type="journal article" date="2010" name="Cell">
        <title>The genome of Naegleria gruberi illuminates early eukaryotic versatility.</title>
        <authorList>
            <person name="Fritz-Laylin L.K."/>
            <person name="Prochnik S.E."/>
            <person name="Ginger M.L."/>
            <person name="Dacks J.B."/>
            <person name="Carpenter M.L."/>
            <person name="Field M.C."/>
            <person name="Kuo A."/>
            <person name="Paredez A."/>
            <person name="Chapman J."/>
            <person name="Pham J."/>
            <person name="Shu S."/>
            <person name="Neupane R."/>
            <person name="Cipriano M."/>
            <person name="Mancuso J."/>
            <person name="Tu H."/>
            <person name="Salamov A."/>
            <person name="Lindquist E."/>
            <person name="Shapiro H."/>
            <person name="Lucas S."/>
            <person name="Grigoriev I.V."/>
            <person name="Cande W.Z."/>
            <person name="Fulton C."/>
            <person name="Rokhsar D.S."/>
            <person name="Dawson S.C."/>
        </authorList>
    </citation>
    <scope>NUCLEOTIDE SEQUENCE [LARGE SCALE GENOMIC DNA]</scope>
    <source>
        <strain evidence="2 3">NEG-M</strain>
    </source>
</reference>
<dbReference type="AlphaFoldDB" id="D2W3A6"/>
<sequence>MQIAKNKPACERCTSRGVECIYREPKKILKSKEHSPTSTSKRKRDASSDHQVDDNHPSPKHVVVNLEEAHVNTTTIEHYAPWYFSMPLPLNFFVTSVTRRENMHLNRDLFEQYFGKYQACESPESYMLERNAFYWSVQALLYQSCGKLNLAEECGMKSRNLISKSFNPSCIIVSYTYLNLGLFETGRGNVEISNFDLHCCKFGMQANISNGELKNENLARTVSFVEQFSLGEMDVLRLASRLPFIFEFICGNALASQLVNLLQQNITKENCHDIVSTGSDIVKLCISNIRARITKDSNNDENSSQNGFEFTQTLLIEGLKMGVFISSLSRTDLIEECSLKITYLCESDAFNHCSLFMIPFIVMATRVNLQVVKSISNGSRINAPIGVGELGNLQPIDYYGILRRNQRALHSLNSRFSIVSIVHGKLMASIGEILANK</sequence>
<name>D2W3A6_NAEGR</name>
<evidence type="ECO:0000256" key="1">
    <source>
        <dbReference type="SAM" id="MobiDB-lite"/>
    </source>
</evidence>
<gene>
    <name evidence="2" type="ORF">NAEGRDRAFT_75879</name>
</gene>
<protein>
    <submittedName>
        <fullName evidence="2">Predicted protein</fullName>
    </submittedName>
</protein>
<evidence type="ECO:0000313" key="3">
    <source>
        <dbReference type="Proteomes" id="UP000006671"/>
    </source>
</evidence>
<feature type="compositionally biased region" description="Basic and acidic residues" evidence="1">
    <location>
        <begin position="45"/>
        <end position="57"/>
    </location>
</feature>
<keyword evidence="3" id="KW-1185">Reference proteome</keyword>